<comment type="caution">
    <text evidence="4">The sequence shown here is derived from an EMBL/GenBank/DDBJ whole genome shotgun (WGS) entry which is preliminary data.</text>
</comment>
<dbReference type="Pfam" id="PF26558">
    <property type="entry name" value="DHQS_2nd"/>
    <property type="match status" value="1"/>
</dbReference>
<dbReference type="InterPro" id="IPR043794">
    <property type="entry name" value="DUF5736"/>
</dbReference>
<evidence type="ECO:0000259" key="2">
    <source>
        <dbReference type="Pfam" id="PF19007"/>
    </source>
</evidence>
<organism evidence="4 5">
    <name type="scientific">Paragonimus westermani</name>
    <dbReference type="NCBI Taxonomy" id="34504"/>
    <lineage>
        <taxon>Eukaryota</taxon>
        <taxon>Metazoa</taxon>
        <taxon>Spiralia</taxon>
        <taxon>Lophotrochozoa</taxon>
        <taxon>Platyhelminthes</taxon>
        <taxon>Trematoda</taxon>
        <taxon>Digenea</taxon>
        <taxon>Plagiorchiida</taxon>
        <taxon>Troglotremata</taxon>
        <taxon>Troglotrematidae</taxon>
        <taxon>Paragonimus</taxon>
    </lineage>
</organism>
<evidence type="ECO:0000256" key="1">
    <source>
        <dbReference type="SAM" id="MobiDB-lite"/>
    </source>
</evidence>
<protein>
    <submittedName>
        <fullName evidence="4">Uncharacterized protein</fullName>
    </submittedName>
</protein>
<reference evidence="4 5" key="1">
    <citation type="journal article" date="2019" name="Gigascience">
        <title>Whole-genome sequence of the oriental lung fluke Paragonimus westermani.</title>
        <authorList>
            <person name="Oey H."/>
            <person name="Zakrzewski M."/>
            <person name="Narain K."/>
            <person name="Devi K.R."/>
            <person name="Agatsuma T."/>
            <person name="Nawaratna S."/>
            <person name="Gobert G.N."/>
            <person name="Jones M.K."/>
            <person name="Ragan M.A."/>
            <person name="McManus D.P."/>
            <person name="Krause L."/>
        </authorList>
    </citation>
    <scope>NUCLEOTIDE SEQUENCE [LARGE SCALE GENOMIC DNA]</scope>
    <source>
        <strain evidence="4 5">IND2009</strain>
    </source>
</reference>
<sequence>MQLQESAYEDLVKNEAQQSDQVKRRPFRTNFGRLNNIVSMYIPSTSTERETEKQSDEHVKLLSTEGQKMGFNVVKYEELYDIKLLHNGDSLMRSIADAISTPLTNSSGKPRNVTSLAADQYTIYVGIEELPYVFLLKTTNDTPETNNNDLGTGNDSNSIKGYIQLYVPRVGDLVPQEICVYSPSPESTIMYIVGWVKVVTDDVTCATEKRWLLAKFSLTGQHIARTPVYSYQRYSGLAVDTSDGKLLLACPQLSLPETGVKTEGTESTEVMTAGQLCKLTPGFERRVFSVTMGNDLANYRPDFVAQESAGRCCWASVQRASRTEMAKDGDTERPKIGRRLFAFPGRQIGYEGKRSPREWLHVASWDFAELDPGRIAAFDASRLLVVDASSGTLSYITWPDGQDKPTLHRITRPGSKPINLVCSTYHATANEQNRPPPTAYFVAGTSIYSFLFRDIGPE</sequence>
<name>A0A5J4P3D3_9TREM</name>
<dbReference type="AlphaFoldDB" id="A0A5J4P3D3"/>
<gene>
    <name evidence="4" type="ORF">DEA37_0002023</name>
</gene>
<dbReference type="Proteomes" id="UP000324629">
    <property type="component" value="Unassembled WGS sequence"/>
</dbReference>
<evidence type="ECO:0000313" key="4">
    <source>
        <dbReference type="EMBL" id="KAA3682052.1"/>
    </source>
</evidence>
<accession>A0A5J4P3D3</accession>
<evidence type="ECO:0000259" key="3">
    <source>
        <dbReference type="Pfam" id="PF26558"/>
    </source>
</evidence>
<proteinExistence type="predicted"/>
<evidence type="ECO:0000313" key="5">
    <source>
        <dbReference type="Proteomes" id="UP000324629"/>
    </source>
</evidence>
<dbReference type="InterPro" id="IPR056179">
    <property type="entry name" value="DHQS_C"/>
</dbReference>
<keyword evidence="5" id="KW-1185">Reference proteome</keyword>
<feature type="domain" description="3-dehydroquinate synthase C-terminal" evidence="3">
    <location>
        <begin position="11"/>
        <end position="119"/>
    </location>
</feature>
<feature type="domain" description="DUF5736" evidence="2">
    <location>
        <begin position="185"/>
        <end position="442"/>
    </location>
</feature>
<dbReference type="EMBL" id="QNGE01000080">
    <property type="protein sequence ID" value="KAA3682052.1"/>
    <property type="molecule type" value="Genomic_DNA"/>
</dbReference>
<feature type="region of interest" description="Disordered" evidence="1">
    <location>
        <begin position="1"/>
        <end position="25"/>
    </location>
</feature>
<dbReference type="Pfam" id="PF19007">
    <property type="entry name" value="DUF5736"/>
    <property type="match status" value="1"/>
</dbReference>